<evidence type="ECO:0000313" key="3">
    <source>
        <dbReference type="EMBL" id="VFV23102.1"/>
    </source>
</evidence>
<keyword evidence="1" id="KW-0863">Zinc-finger</keyword>
<evidence type="ECO:0000256" key="1">
    <source>
        <dbReference type="PROSITE-ProRule" id="PRU00042"/>
    </source>
</evidence>
<feature type="domain" description="C2H2-type" evidence="2">
    <location>
        <begin position="32"/>
        <end position="56"/>
    </location>
</feature>
<keyword evidence="4" id="KW-1185">Reference proteome</keyword>
<dbReference type="InterPro" id="IPR013087">
    <property type="entry name" value="Znf_C2H2_type"/>
</dbReference>
<evidence type="ECO:0000313" key="4">
    <source>
        <dbReference type="Proteomes" id="UP000386466"/>
    </source>
</evidence>
<protein>
    <recommendedName>
        <fullName evidence="2">C2H2-type domain-containing protein</fullName>
    </recommendedName>
</protein>
<dbReference type="GO" id="GO:0008270">
    <property type="term" value="F:zinc ion binding"/>
    <property type="evidence" value="ECO:0007669"/>
    <property type="project" value="UniProtKB-KW"/>
</dbReference>
<reference evidence="3 4" key="1">
    <citation type="submission" date="2019-01" db="EMBL/GenBank/DDBJ databases">
        <authorList>
            <person name="Alioto T."/>
            <person name="Alioto T."/>
        </authorList>
    </citation>
    <scope>NUCLEOTIDE SEQUENCE [LARGE SCALE GENOMIC DNA]</scope>
</reference>
<dbReference type="AlphaFoldDB" id="A0A485MYQ4"/>
<dbReference type="EMBL" id="CAAGRJ010005181">
    <property type="protein sequence ID" value="VFV23102.1"/>
    <property type="molecule type" value="Genomic_DNA"/>
</dbReference>
<gene>
    <name evidence="3" type="ORF">LYPA_23C008257</name>
</gene>
<evidence type="ECO:0000259" key="2">
    <source>
        <dbReference type="PROSITE" id="PS50157"/>
    </source>
</evidence>
<accession>A0A485MYQ4</accession>
<dbReference type="PROSITE" id="PS00028">
    <property type="entry name" value="ZINC_FINGER_C2H2_1"/>
    <property type="match status" value="1"/>
</dbReference>
<sequence>MAHSRKKPFVCRQCGRGFRRTHIREHTKGKNLICSKCREDFLLKSLVIRHQRTHLL</sequence>
<keyword evidence="1" id="KW-0862">Zinc</keyword>
<dbReference type="PROSITE" id="PS50157">
    <property type="entry name" value="ZINC_FINGER_C2H2_2"/>
    <property type="match status" value="1"/>
</dbReference>
<dbReference type="Proteomes" id="UP000386466">
    <property type="component" value="Unassembled WGS sequence"/>
</dbReference>
<proteinExistence type="predicted"/>
<dbReference type="Gene3D" id="3.30.160.60">
    <property type="entry name" value="Classic Zinc Finger"/>
    <property type="match status" value="1"/>
</dbReference>
<name>A0A485MYQ4_LYNPA</name>
<dbReference type="InterPro" id="IPR036236">
    <property type="entry name" value="Znf_C2H2_sf"/>
</dbReference>
<keyword evidence="1" id="KW-0479">Metal-binding</keyword>
<dbReference type="SUPFAM" id="SSF57667">
    <property type="entry name" value="beta-beta-alpha zinc fingers"/>
    <property type="match status" value="1"/>
</dbReference>
<organism evidence="3 4">
    <name type="scientific">Lynx pardinus</name>
    <name type="common">Iberian lynx</name>
    <name type="synonym">Felis pardina</name>
    <dbReference type="NCBI Taxonomy" id="191816"/>
    <lineage>
        <taxon>Eukaryota</taxon>
        <taxon>Metazoa</taxon>
        <taxon>Chordata</taxon>
        <taxon>Craniata</taxon>
        <taxon>Vertebrata</taxon>
        <taxon>Euteleostomi</taxon>
        <taxon>Mammalia</taxon>
        <taxon>Eutheria</taxon>
        <taxon>Laurasiatheria</taxon>
        <taxon>Carnivora</taxon>
        <taxon>Feliformia</taxon>
        <taxon>Felidae</taxon>
        <taxon>Felinae</taxon>
        <taxon>Lynx</taxon>
    </lineage>
</organism>